<dbReference type="PANTHER" id="PTHR46236">
    <property type="entry name" value="TRAF-LIKE SUPERFAMILY PROTEIN"/>
    <property type="match status" value="1"/>
</dbReference>
<name>A0A6D2KUU9_9BRAS</name>
<proteinExistence type="predicted"/>
<evidence type="ECO:0000313" key="3">
    <source>
        <dbReference type="Proteomes" id="UP000467841"/>
    </source>
</evidence>
<reference evidence="2" key="1">
    <citation type="submission" date="2020-01" db="EMBL/GenBank/DDBJ databases">
        <authorList>
            <person name="Mishra B."/>
        </authorList>
    </citation>
    <scope>NUCLEOTIDE SEQUENCE [LARGE SCALE GENOMIC DNA]</scope>
</reference>
<keyword evidence="3" id="KW-1185">Reference proteome</keyword>
<dbReference type="InterPro" id="IPR002083">
    <property type="entry name" value="MATH/TRAF_dom"/>
</dbReference>
<protein>
    <recommendedName>
        <fullName evidence="1">MATH domain-containing protein</fullName>
    </recommendedName>
</protein>
<gene>
    <name evidence="2" type="ORF">MERR_LOCUS47921</name>
</gene>
<accession>A0A6D2KUU9</accession>
<comment type="caution">
    <text evidence="2">The sequence shown here is derived from an EMBL/GenBank/DDBJ whole genome shotgun (WGS) entry which is preliminary data.</text>
</comment>
<dbReference type="AlphaFoldDB" id="A0A6D2KUU9"/>
<dbReference type="PROSITE" id="PS50144">
    <property type="entry name" value="MATH"/>
    <property type="match status" value="1"/>
</dbReference>
<dbReference type="PANTHER" id="PTHR46236:SF33">
    <property type="entry name" value="MEPRIN AND TRAF-LIKE DOMAIN-CONTAINING PROTEIN-RELATED"/>
    <property type="match status" value="1"/>
</dbReference>
<dbReference type="Proteomes" id="UP000467841">
    <property type="component" value="Unassembled WGS sequence"/>
</dbReference>
<dbReference type="InterPro" id="IPR050804">
    <property type="entry name" value="MCC"/>
</dbReference>
<sequence length="113" mass="12369">MIPLTKLHNETEGFLVNGELIVAAEVEVLEVISTSVESEISVEASEPLSEMNLDDGSKSCDCLNNAQQVNEKSIDVNGFQVLPSQLRNLYNAANFSFSQKNKRYSSSPFKLAG</sequence>
<feature type="domain" description="MATH" evidence="1">
    <location>
        <begin position="1"/>
        <end position="26"/>
    </location>
</feature>
<organism evidence="2 3">
    <name type="scientific">Microthlaspi erraticum</name>
    <dbReference type="NCBI Taxonomy" id="1685480"/>
    <lineage>
        <taxon>Eukaryota</taxon>
        <taxon>Viridiplantae</taxon>
        <taxon>Streptophyta</taxon>
        <taxon>Embryophyta</taxon>
        <taxon>Tracheophyta</taxon>
        <taxon>Spermatophyta</taxon>
        <taxon>Magnoliopsida</taxon>
        <taxon>eudicotyledons</taxon>
        <taxon>Gunneridae</taxon>
        <taxon>Pentapetalae</taxon>
        <taxon>rosids</taxon>
        <taxon>malvids</taxon>
        <taxon>Brassicales</taxon>
        <taxon>Brassicaceae</taxon>
        <taxon>Coluteocarpeae</taxon>
        <taxon>Microthlaspi</taxon>
    </lineage>
</organism>
<evidence type="ECO:0000259" key="1">
    <source>
        <dbReference type="PROSITE" id="PS50144"/>
    </source>
</evidence>
<dbReference type="EMBL" id="CACVBM020001829">
    <property type="protein sequence ID" value="CAA7060685.1"/>
    <property type="molecule type" value="Genomic_DNA"/>
</dbReference>
<evidence type="ECO:0000313" key="2">
    <source>
        <dbReference type="EMBL" id="CAA7060685.1"/>
    </source>
</evidence>